<reference evidence="4" key="1">
    <citation type="submission" date="2011-12" db="EMBL/GenBank/DDBJ databases">
        <authorList>
            <consortium name="The Broad Institute Genome Sequencing Platform"/>
            <person name="Russ C."/>
            <person name="Tyler B."/>
            <person name="Panabieres F."/>
            <person name="Shan W."/>
            <person name="Tripathy S."/>
            <person name="Grunwald N."/>
            <person name="Machado M."/>
            <person name="Young S.K."/>
            <person name="Zeng Q."/>
            <person name="Gargeya S."/>
            <person name="Fitzgerald M."/>
            <person name="Haas B."/>
            <person name="Abouelleil A."/>
            <person name="Alvarado L."/>
            <person name="Arachchi H.M."/>
            <person name="Berlin A."/>
            <person name="Chapman S.B."/>
            <person name="Gearin G."/>
            <person name="Goldberg J."/>
            <person name="Griggs A."/>
            <person name="Gujja S."/>
            <person name="Hansen M."/>
            <person name="Heiman D."/>
            <person name="Howarth C."/>
            <person name="Larimer J."/>
            <person name="Lui A."/>
            <person name="MacDonald P.J.P."/>
            <person name="McCowen C."/>
            <person name="Montmayeur A."/>
            <person name="Murphy C."/>
            <person name="Neiman D."/>
            <person name="Pearson M."/>
            <person name="Priest M."/>
            <person name="Roberts A."/>
            <person name="Saif S."/>
            <person name="Shea T."/>
            <person name="Sisk P."/>
            <person name="Stolte C."/>
            <person name="Sykes S."/>
            <person name="Wortman J."/>
            <person name="Nusbaum C."/>
            <person name="Birren B."/>
        </authorList>
    </citation>
    <scope>NUCLEOTIDE SEQUENCE [LARGE SCALE GENOMIC DNA]</scope>
    <source>
        <strain evidence="4">INRA-310</strain>
    </source>
</reference>
<feature type="region of interest" description="Disordered" evidence="1">
    <location>
        <begin position="2146"/>
        <end position="2195"/>
    </location>
</feature>
<proteinExistence type="predicted"/>
<dbReference type="PANTHER" id="PTHR33714:SF3">
    <property type="entry name" value="COUNTING FACTOR-ASSOCIATED PROTEIN A-RELATED"/>
    <property type="match status" value="1"/>
</dbReference>
<feature type="compositionally biased region" description="Low complexity" evidence="1">
    <location>
        <begin position="2147"/>
        <end position="2185"/>
    </location>
</feature>
<feature type="chain" id="PRO_5004822258" evidence="2">
    <location>
        <begin position="25"/>
        <end position="2220"/>
    </location>
</feature>
<sequence length="2220" mass="226774">MKPFWLRSLGVAAFFLAATDTTQGTTVNLEATVLYTTLSDCTSKTTGKQVLVTAVINNGCSTSNACTETPSGSSLFPDITCPTTDGTASGTFIQTDLPTLFGSNPYVVVEKYSSACAAPGDITSITAYLADGKCHKTDTAASYPYLADGKCHKTDTAKSYRAAQKADGSASVLSYTDAVCGTLGTQFTVSAADGSSHACVSDTKVYGAGTTPLYLTSTMNYDTTANTCSSGVPSLVSTAVANVDTTCLTTSVCTGSAAPYTGTKCSSASSYLADMGTAFGVNPYVIVQTFTTGKSCADEELSGITAYLADGKCHKTSSSASYRAIRNADNSASIKKYTDGICGSGETTTSLGTSQGACTADTKVYGAGTTPLYLTSTVNYDTAANTCKSGLPSYVASTVVGVDACAATVACTGQAAPYTGTSCSSTLTYKDDMAAAFGVNPYVIVEKYTASQSCADDKLLGITTYSADGKCHKTSSSTSYLYYGGSATPQYLASAVMFDTTTNSCKSGLPSFVTTTVVGVDACLASSTCTGQAAPYTGTSCSSTLTYKHDIATAFGANPYVIVEKYTASQSCAADKLLGITTYLADGKCHKTDTSKSYRATRSADNSASIKTYSDAVCGAGETTTVVTASQGSTNACTADTKVYGAGSTPLYLSSKVNYDTNENSCKSGLPSLVTSSVVAVDACLVTTVCTGQAAPYTGTSCISTLTYKDDMAAAFGSNPYVIVEKYTAGQSCADDKLLGITTYLADGKCHKTGSAASYRATRRADNSVTVQPYTDGVCGTTGTLLTVSAADGTSNACASDTKVYGAGTTPLYLTSTVSYESNANSCKSGLPSYVATAVGTFAVCVPSSVCTGQSAPYTGTSCSSSLTYKDDMAAAFGSNPYVIVEKYTAGQSCAADKLSSITTYLADGKCHKTSSTASYRATRKADNSATIKTYADALCGTGETVTAVSASQGTTNACTTDTKVYGAGTTPLHLTSTVSYEANTNSCKSGLPSYVTTSVGAFAVCVPSSDCIGQAVPYTGTSCSSTLTYKDDMAAAFGSNPYVIVEKYNSGKSCAAAELASITTYLADGKCHKTDSAKSYRATRSADNSASIKTYSDAVCGTGETPTAVSASQGTDHTCFSDTKVYGGGSTPLYLTSTVSYDTNTNTCSSGVPSLVTTTTGNTDTCTASTACTGGAAPYTGTSCSTVSSYKADMAAAFGSSPYMIVKKYTSGMKCAAAQLTGITTYLADGNCHKTGSSTSYAATRSADGSAVIQSYNDATCGTAGTRLTVTAAQTANSCAADGNGIADTKVFGSGKTPKVYSSTLYFDTNSNNCQSGLPTQVVTVTADGSTCVTSTTCTGQAAPYTGTSCSSTLSYKEDMASAFGSNPYLIVEAYTTGQSCAADKLTGITTYFADGKCHKTSSTASYRVTRNADNSASIKTYTDAVCTAGVTLLTVSAADGTSNACTSDAKVYGSGTTPLYLSSTVNYDTKTNSCKSGLPSLVNSAVVAVDVCSATTDCTNQAAPYTGTSCSSTLTYKDDMASAFGSNPYLIVEAYSAGQSCAADKLTGITTYFADGKCHKTDTAKSYRATRKADGSATVQLYSDASCTSAGTLLTVSAADGSSHACVSDTKVYGAGTTPLYLTSTMNYDTTTTTCSSGVPSLISTAVANVDTTCTTTSACTGSAAPYTGTKCSSVSSYQSDMATAFGSSPYVIVEKYTSGYSCAVAGLSEIIAYLADGNCHMTGSSTSYTATRSADGSAIIQSYNDNLCGTPWTRLTVTAAQTANSCNSDGNGIADTKVYGSGKTTKVYSSTLKFDTNTNKCQSGLPTQVVTVKSDASTCVTSTTCTGQAAPYTATSCTSTLSYKEDMASAFGSNPYLIVEAYTTGQSCAADKLTAAPYTGTSCSSTLTYKDEMAAAFGPNPYVIVEKYNSAQNCAVAELSGITTYVADGKCHKTDTSKSYVATRKPDGSARVQEYTDAVCGAVGTLLKVNAAQGTVHVCFSDTKVFGAGATGMAWSAVAVSESKTCTAPTQITLTSQFSCADAGCFAYGDRSISYTCGNDYMAAAKKAFGNSSPFIVAEVFQDGTACGVMEGVMAFVADTKCHLSIDGASSFTVTLAADGAGTMLTYEDKECKDATPFTTPLTKQQLSSHQCVGSTKYYAFSSTPEPTVTPKTAAPTTVPTTTPTSEPTTAPTSTPAPTGTGSANTGDSSGAAPLSMTSSLVMSGLWLLGWMAGRLL</sequence>
<gene>
    <name evidence="3" type="ORF">PPTG_22906</name>
</gene>
<dbReference type="Proteomes" id="UP000018817">
    <property type="component" value="Unassembled WGS sequence"/>
</dbReference>
<dbReference type="VEuPathDB" id="FungiDB:PPTG_22906"/>
<evidence type="ECO:0000313" key="4">
    <source>
        <dbReference type="Proteomes" id="UP000018817"/>
    </source>
</evidence>
<evidence type="ECO:0000256" key="1">
    <source>
        <dbReference type="SAM" id="MobiDB-lite"/>
    </source>
</evidence>
<keyword evidence="2" id="KW-0732">Signal</keyword>
<dbReference type="OMA" id="NCMVTNA"/>
<dbReference type="PANTHER" id="PTHR33714">
    <property type="entry name" value="COUNTING FACTOR-ASSOCIATED PROTEIN A-RELATED"/>
    <property type="match status" value="1"/>
</dbReference>
<evidence type="ECO:0000313" key="3">
    <source>
        <dbReference type="EMBL" id="ETN08966.1"/>
    </source>
</evidence>
<reference evidence="3 4" key="2">
    <citation type="submission" date="2013-11" db="EMBL/GenBank/DDBJ databases">
        <title>The Genome Sequence of Phytophthora parasitica INRA-310.</title>
        <authorList>
            <consortium name="The Broad Institute Genomics Platform"/>
            <person name="Russ C."/>
            <person name="Tyler B."/>
            <person name="Panabieres F."/>
            <person name="Shan W."/>
            <person name="Tripathy S."/>
            <person name="Grunwald N."/>
            <person name="Machado M."/>
            <person name="Johnson C.S."/>
            <person name="Arredondo F."/>
            <person name="Hong C."/>
            <person name="Coffey M."/>
            <person name="Young S.K."/>
            <person name="Zeng Q."/>
            <person name="Gargeya S."/>
            <person name="Fitzgerald M."/>
            <person name="Abouelleil A."/>
            <person name="Alvarado L."/>
            <person name="Chapman S.B."/>
            <person name="Gainer-Dewar J."/>
            <person name="Goldberg J."/>
            <person name="Griggs A."/>
            <person name="Gujja S."/>
            <person name="Hansen M."/>
            <person name="Howarth C."/>
            <person name="Imamovic A."/>
            <person name="Ireland A."/>
            <person name="Larimer J."/>
            <person name="McCowan C."/>
            <person name="Murphy C."/>
            <person name="Pearson M."/>
            <person name="Poon T.W."/>
            <person name="Priest M."/>
            <person name="Roberts A."/>
            <person name="Saif S."/>
            <person name="Shea T."/>
            <person name="Sykes S."/>
            <person name="Wortman J."/>
            <person name="Nusbaum C."/>
            <person name="Birren B."/>
        </authorList>
    </citation>
    <scope>NUCLEOTIDE SEQUENCE [LARGE SCALE GENOMIC DNA]</scope>
    <source>
        <strain evidence="3 4">INRA-310</strain>
    </source>
</reference>
<feature type="signal peptide" evidence="2">
    <location>
        <begin position="1"/>
        <end position="24"/>
    </location>
</feature>
<name>W2Q7X7_PHYN3</name>
<dbReference type="OrthoDB" id="115018at2759"/>
<evidence type="ECO:0000256" key="2">
    <source>
        <dbReference type="SAM" id="SignalP"/>
    </source>
</evidence>
<dbReference type="EMBL" id="KI669586">
    <property type="protein sequence ID" value="ETN08966.1"/>
    <property type="molecule type" value="Genomic_DNA"/>
</dbReference>
<dbReference type="RefSeq" id="XP_008905527.1">
    <property type="nucleotide sequence ID" value="XM_008907279.1"/>
</dbReference>
<organism evidence="3 4">
    <name type="scientific">Phytophthora nicotianae (strain INRA-310)</name>
    <name type="common">Phytophthora parasitica</name>
    <dbReference type="NCBI Taxonomy" id="761204"/>
    <lineage>
        <taxon>Eukaryota</taxon>
        <taxon>Sar</taxon>
        <taxon>Stramenopiles</taxon>
        <taxon>Oomycota</taxon>
        <taxon>Peronosporomycetes</taxon>
        <taxon>Peronosporales</taxon>
        <taxon>Peronosporaceae</taxon>
        <taxon>Phytophthora</taxon>
    </lineage>
</organism>
<accession>W2Q7X7</accession>
<protein>
    <submittedName>
        <fullName evidence="3">Uncharacterized protein</fullName>
    </submittedName>
</protein>
<dbReference type="GeneID" id="20191505"/>